<dbReference type="EMBL" id="CAJOBR010002249">
    <property type="protein sequence ID" value="CAF4667891.1"/>
    <property type="molecule type" value="Genomic_DNA"/>
</dbReference>
<evidence type="ECO:0000313" key="2">
    <source>
        <dbReference type="EMBL" id="CAF3497754.1"/>
    </source>
</evidence>
<dbReference type="EMBL" id="CAJNYT010002865">
    <property type="protein sequence ID" value="CAF3497754.1"/>
    <property type="molecule type" value="Genomic_DNA"/>
</dbReference>
<dbReference type="Proteomes" id="UP000663872">
    <property type="component" value="Unassembled WGS sequence"/>
</dbReference>
<dbReference type="EMBL" id="CAJNYU010001941">
    <property type="protein sequence ID" value="CAF3484188.1"/>
    <property type="molecule type" value="Genomic_DNA"/>
</dbReference>
<accession>A0A818G1C4</accession>
<proteinExistence type="predicted"/>
<gene>
    <name evidence="1" type="ORF">FME351_LOCUS15708</name>
    <name evidence="2" type="ORF">GRG538_LOCUS17400</name>
    <name evidence="4" type="ORF">QYT958_LOCUS15877</name>
    <name evidence="3" type="ORF">TSG867_LOCUS12553</name>
</gene>
<evidence type="ECO:0000313" key="5">
    <source>
        <dbReference type="Proteomes" id="UP000663869"/>
    </source>
</evidence>
<organism evidence="1 5">
    <name type="scientific">Rotaria socialis</name>
    <dbReference type="NCBI Taxonomy" id="392032"/>
    <lineage>
        <taxon>Eukaryota</taxon>
        <taxon>Metazoa</taxon>
        <taxon>Spiralia</taxon>
        <taxon>Gnathifera</taxon>
        <taxon>Rotifera</taxon>
        <taxon>Eurotatoria</taxon>
        <taxon>Bdelloidea</taxon>
        <taxon>Philodinida</taxon>
        <taxon>Philodinidae</taxon>
        <taxon>Rotaria</taxon>
    </lineage>
</organism>
<evidence type="ECO:0000313" key="1">
    <source>
        <dbReference type="EMBL" id="CAF3484188.1"/>
    </source>
</evidence>
<dbReference type="Proteomes" id="UP000663862">
    <property type="component" value="Unassembled WGS sequence"/>
</dbReference>
<protein>
    <submittedName>
        <fullName evidence="1">Uncharacterized protein</fullName>
    </submittedName>
</protein>
<dbReference type="Proteomes" id="UP000663869">
    <property type="component" value="Unassembled WGS sequence"/>
</dbReference>
<comment type="caution">
    <text evidence="1">The sequence shown here is derived from an EMBL/GenBank/DDBJ whole genome shotgun (WGS) entry which is preliminary data.</text>
</comment>
<dbReference type="AlphaFoldDB" id="A0A818G1C4"/>
<reference evidence="1" key="1">
    <citation type="submission" date="2021-02" db="EMBL/GenBank/DDBJ databases">
        <authorList>
            <person name="Nowell W R."/>
        </authorList>
    </citation>
    <scope>NUCLEOTIDE SEQUENCE</scope>
</reference>
<dbReference type="EMBL" id="CAJOBQ010000639">
    <property type="protein sequence ID" value="CAF4394835.1"/>
    <property type="molecule type" value="Genomic_DNA"/>
</dbReference>
<evidence type="ECO:0000313" key="3">
    <source>
        <dbReference type="EMBL" id="CAF4394835.1"/>
    </source>
</evidence>
<dbReference type="Proteomes" id="UP000663848">
    <property type="component" value="Unassembled WGS sequence"/>
</dbReference>
<sequence length="267" mass="30059">MTATEATLESDNAVELFTKLFENKHKLGNANSLASNEKLQQMAGRVTRGSKEKDFEHLQLHGPAVKKFAWTMGGDGLSVFLEKSNLDALRSLGCEDKWIRKKLEDGEHFRLGVFYMSPDCVSATWEGVLSLIDKHYPKSISTKIHRHADSLKQMSFDEIEARARLSFLRGASYFEISESSVGGYSADDRFMTEERFLQCEGTLEESRGFLYNRLGLSKLFDGSGLTKDSNGQLCVPEYLQLNIPVRDIPGFHYLDLPIDMADIMPNA</sequence>
<name>A0A818G1C4_9BILA</name>
<evidence type="ECO:0000313" key="4">
    <source>
        <dbReference type="EMBL" id="CAF4667891.1"/>
    </source>
</evidence>